<name>A0A2P2IXS5_RHIMU</name>
<proteinExistence type="predicted"/>
<accession>A0A2P2IXS5</accession>
<evidence type="ECO:0000313" key="1">
    <source>
        <dbReference type="EMBL" id="MBW86028.1"/>
    </source>
</evidence>
<sequence length="46" mass="5438">MYLPDTTPTMTELEIEWEKVRGLTQNLLLTGLYDQTCIRRFISYPS</sequence>
<organism evidence="1">
    <name type="scientific">Rhizophora mucronata</name>
    <name type="common">Asiatic mangrove</name>
    <dbReference type="NCBI Taxonomy" id="61149"/>
    <lineage>
        <taxon>Eukaryota</taxon>
        <taxon>Viridiplantae</taxon>
        <taxon>Streptophyta</taxon>
        <taxon>Embryophyta</taxon>
        <taxon>Tracheophyta</taxon>
        <taxon>Spermatophyta</taxon>
        <taxon>Magnoliopsida</taxon>
        <taxon>eudicotyledons</taxon>
        <taxon>Gunneridae</taxon>
        <taxon>Pentapetalae</taxon>
        <taxon>rosids</taxon>
        <taxon>fabids</taxon>
        <taxon>Malpighiales</taxon>
        <taxon>Rhizophoraceae</taxon>
        <taxon>Rhizophora</taxon>
    </lineage>
</organism>
<reference evidence="1" key="1">
    <citation type="submission" date="2018-02" db="EMBL/GenBank/DDBJ databases">
        <title>Rhizophora mucronata_Transcriptome.</title>
        <authorList>
            <person name="Meera S.P."/>
            <person name="Sreeshan A."/>
            <person name="Augustine A."/>
        </authorList>
    </citation>
    <scope>NUCLEOTIDE SEQUENCE</scope>
    <source>
        <tissue evidence="1">Leaf</tissue>
    </source>
</reference>
<dbReference type="AlphaFoldDB" id="A0A2P2IXS5"/>
<dbReference type="EMBL" id="GGEC01005545">
    <property type="protein sequence ID" value="MBW86028.1"/>
    <property type="molecule type" value="Transcribed_RNA"/>
</dbReference>
<protein>
    <submittedName>
        <fullName evidence="1">Uncharacterized protein</fullName>
    </submittedName>
</protein>